<dbReference type="Gene3D" id="3.60.10.10">
    <property type="entry name" value="Endonuclease/exonuclease/phosphatase"/>
    <property type="match status" value="1"/>
</dbReference>
<keyword evidence="3" id="KW-0238">DNA-binding</keyword>
<feature type="domain" description="Endonuclease/exonuclease/phosphatase" evidence="6">
    <location>
        <begin position="80"/>
        <end position="281"/>
    </location>
</feature>
<dbReference type="Proteomes" id="UP000469558">
    <property type="component" value="Unassembled WGS sequence"/>
</dbReference>
<keyword evidence="9" id="KW-1185">Reference proteome</keyword>
<comment type="subcellular location">
    <subcellularLocation>
        <location evidence="1">Nucleus</location>
    </subcellularLocation>
</comment>
<dbReference type="PANTHER" id="PTHR31845:SF10">
    <property type="entry name" value="ZN(II)2CYS6 TRANSCRIPTION FACTOR (EUROFUNG)"/>
    <property type="match status" value="1"/>
</dbReference>
<evidence type="ECO:0000256" key="3">
    <source>
        <dbReference type="ARBA" id="ARBA00023125"/>
    </source>
</evidence>
<dbReference type="InterPro" id="IPR036691">
    <property type="entry name" value="Endo/exonu/phosph_ase_sf"/>
</dbReference>
<evidence type="ECO:0008006" key="10">
    <source>
        <dbReference type="Google" id="ProtNLM"/>
    </source>
</evidence>
<dbReference type="GO" id="GO:0003824">
    <property type="term" value="F:catalytic activity"/>
    <property type="evidence" value="ECO:0007669"/>
    <property type="project" value="InterPro"/>
</dbReference>
<dbReference type="EMBL" id="QGMK01001265">
    <property type="protein sequence ID" value="TVY71335.1"/>
    <property type="molecule type" value="Genomic_DNA"/>
</dbReference>
<feature type="domain" description="Xylanolytic transcriptional activator regulatory" evidence="7">
    <location>
        <begin position="424"/>
        <end position="574"/>
    </location>
</feature>
<dbReference type="GO" id="GO:0006351">
    <property type="term" value="P:DNA-templated transcription"/>
    <property type="evidence" value="ECO:0007669"/>
    <property type="project" value="InterPro"/>
</dbReference>
<name>A0A8T9C422_9HELO</name>
<dbReference type="CDD" id="cd09083">
    <property type="entry name" value="EEP-1"/>
    <property type="match status" value="1"/>
</dbReference>
<evidence type="ECO:0000256" key="2">
    <source>
        <dbReference type="ARBA" id="ARBA00023015"/>
    </source>
</evidence>
<keyword evidence="4" id="KW-0804">Transcription</keyword>
<dbReference type="Pfam" id="PF03372">
    <property type="entry name" value="Exo_endo_phos"/>
    <property type="match status" value="1"/>
</dbReference>
<comment type="caution">
    <text evidence="8">The sequence shown here is derived from an EMBL/GenBank/DDBJ whole genome shotgun (WGS) entry which is preliminary data.</text>
</comment>
<dbReference type="GO" id="GO:0000976">
    <property type="term" value="F:transcription cis-regulatory region binding"/>
    <property type="evidence" value="ECO:0007669"/>
    <property type="project" value="TreeGrafter"/>
</dbReference>
<gene>
    <name evidence="8" type="ORF">LSUE1_G008616</name>
</gene>
<dbReference type="InterPro" id="IPR051089">
    <property type="entry name" value="prtT"/>
</dbReference>
<dbReference type="AlphaFoldDB" id="A0A8T9C422"/>
<reference evidence="8 9" key="1">
    <citation type="submission" date="2018-05" db="EMBL/GenBank/DDBJ databases">
        <title>Genome sequencing and assembly of the regulated plant pathogen Lachnellula willkommii and related sister species for the development of diagnostic species identification markers.</title>
        <authorList>
            <person name="Giroux E."/>
            <person name="Bilodeau G."/>
        </authorList>
    </citation>
    <scope>NUCLEOTIDE SEQUENCE [LARGE SCALE GENOMIC DNA]</scope>
    <source>
        <strain evidence="8 9">CBS 268.59</strain>
    </source>
</reference>
<dbReference type="InterPro" id="IPR007219">
    <property type="entry name" value="XnlR_reg_dom"/>
</dbReference>
<evidence type="ECO:0000259" key="6">
    <source>
        <dbReference type="Pfam" id="PF03372"/>
    </source>
</evidence>
<evidence type="ECO:0000259" key="7">
    <source>
        <dbReference type="Pfam" id="PF04082"/>
    </source>
</evidence>
<dbReference type="OrthoDB" id="5424793at2759"/>
<accession>A0A8T9C422</accession>
<dbReference type="PANTHER" id="PTHR31845">
    <property type="entry name" value="FINGER DOMAIN PROTEIN, PUTATIVE-RELATED"/>
    <property type="match status" value="1"/>
</dbReference>
<proteinExistence type="predicted"/>
<dbReference type="GO" id="GO:0000981">
    <property type="term" value="F:DNA-binding transcription factor activity, RNA polymerase II-specific"/>
    <property type="evidence" value="ECO:0007669"/>
    <property type="project" value="TreeGrafter"/>
</dbReference>
<keyword evidence="5" id="KW-0539">Nucleus</keyword>
<keyword evidence="2" id="KW-0805">Transcription regulation</keyword>
<evidence type="ECO:0000256" key="1">
    <source>
        <dbReference type="ARBA" id="ARBA00004123"/>
    </source>
</evidence>
<evidence type="ECO:0000313" key="9">
    <source>
        <dbReference type="Proteomes" id="UP000469558"/>
    </source>
</evidence>
<dbReference type="CDD" id="cd12148">
    <property type="entry name" value="fungal_TF_MHR"/>
    <property type="match status" value="1"/>
</dbReference>
<evidence type="ECO:0000256" key="5">
    <source>
        <dbReference type="ARBA" id="ARBA00023242"/>
    </source>
</evidence>
<protein>
    <recommendedName>
        <fullName evidence="10">Endonuclease/exonuclease/phosphatase domain-containing protein</fullName>
    </recommendedName>
</protein>
<evidence type="ECO:0000313" key="8">
    <source>
        <dbReference type="EMBL" id="TVY71335.1"/>
    </source>
</evidence>
<dbReference type="GO" id="GO:0005634">
    <property type="term" value="C:nucleus"/>
    <property type="evidence" value="ECO:0007669"/>
    <property type="project" value="UniProtKB-SubCell"/>
</dbReference>
<dbReference type="InterPro" id="IPR005135">
    <property type="entry name" value="Endo/exonuclease/phosphatase"/>
</dbReference>
<dbReference type="SUPFAM" id="SSF56219">
    <property type="entry name" value="DNase I-like"/>
    <property type="match status" value="1"/>
</dbReference>
<sequence>MTRKQPSKPGSKPLEGEGAKNTVEDMHFNSHDSCLDIRVITHNIRYATESPFEGEERWPIRSPRLCSELIFNSTSIPETFICLQEVLHTQLVDVLFSLNESAPGNEWGYIGVGRDDGKHAGEYSPIFYRTSIWAVKRWRTVWLSETPSKPSKGWDAGNPRIVTVGVFQHAKTGKQVLVMNTHLDNKGVRSREESAKIILNVVESETKTVDPSAVLLAGDFNSPPDDGAYQVMTGPNSAMEDVGVKISVRRRYGNEMTFTSFGHVDNDPSRIDFIFSRKSDHLKYKTYAVLANRFDDGGGNDCVVRAKARPMRSRNMRSSTLPNKNHSPIFDDSEFSINLPPVSSPDTRKDILALHRRHKEFFGEDGPSESRGSQNSSDQLQTGPLLIEQRKISLSDSQELLSIFRLKAPFFPFVDIPIDATVPSLSKSSPFLLLAVLTCASIKDAQLFTQMNNEFRRVLSLKVIVEGQKSLDFLQGLLVYLAWYPMLVNPKNNQSFMYMNLAVSLATDLGLDQAYPNLSSFSAICAEGLIENDMFTQAAKKAYLGCYFLSSSLSLGFQKPNSFQYRQLMDIHLGSLAESESKGDIHSLIRLQRLNERISDLHANKQLAGDPRLDSLNAELNAQIFLNELQEWRGSVPDDLSTTRSFIALSERFVGLSIYSYELGFHRKPYREHLRSPQSKELVIQSHLTNCLDAAKRFFECLLSLPESSYLSFTFVQWGLMVQAVLILSRLTFLMAANRGWNSDAARTNVPLVMYLDCLCYRFQHLSSTKVSPEDSEHPKNPDVLYVFKLLLASVKKSYERRIGNIKPETFAIDFGNGAGPARGHCPILDPNLRTFLSSPEDSTYGGSFNRNSATSDRQHFGMPLYHDLWATMTCNWAGSI</sequence>
<dbReference type="Pfam" id="PF04082">
    <property type="entry name" value="Fungal_trans"/>
    <property type="match status" value="1"/>
</dbReference>
<dbReference type="GO" id="GO:0008270">
    <property type="term" value="F:zinc ion binding"/>
    <property type="evidence" value="ECO:0007669"/>
    <property type="project" value="InterPro"/>
</dbReference>
<organism evidence="8 9">
    <name type="scientific">Lachnellula suecica</name>
    <dbReference type="NCBI Taxonomy" id="602035"/>
    <lineage>
        <taxon>Eukaryota</taxon>
        <taxon>Fungi</taxon>
        <taxon>Dikarya</taxon>
        <taxon>Ascomycota</taxon>
        <taxon>Pezizomycotina</taxon>
        <taxon>Leotiomycetes</taxon>
        <taxon>Helotiales</taxon>
        <taxon>Lachnaceae</taxon>
        <taxon>Lachnellula</taxon>
    </lineage>
</organism>
<evidence type="ECO:0000256" key="4">
    <source>
        <dbReference type="ARBA" id="ARBA00023163"/>
    </source>
</evidence>